<evidence type="ECO:0000256" key="2">
    <source>
        <dbReference type="SAM" id="Phobius"/>
    </source>
</evidence>
<dbReference type="Pfam" id="PF07228">
    <property type="entry name" value="SpoIIE"/>
    <property type="match status" value="1"/>
</dbReference>
<keyword evidence="1" id="KW-0378">Hydrolase</keyword>
<dbReference type="PANTHER" id="PTHR43156">
    <property type="entry name" value="STAGE II SPORULATION PROTEIN E-RELATED"/>
    <property type="match status" value="1"/>
</dbReference>
<reference evidence="4" key="2">
    <citation type="journal article" date="2012" name="Environ. Microbiol.">
        <title>Genomic content of uncultured Bacteroidetes from contrasting oceanic provinces in the North Atlantic Ocean.</title>
        <authorList>
            <person name="Gomez-Pereira P.R."/>
            <person name="Schuler M."/>
            <person name="Fuchs B.M."/>
            <person name="Bennke C."/>
            <person name="Teeling H."/>
            <person name="Waldmann J."/>
            <person name="Richter M."/>
            <person name="Barbe V."/>
            <person name="Bataille E."/>
            <person name="Glockner F.O."/>
            <person name="Amann R."/>
        </authorList>
    </citation>
    <scope>NUCLEOTIDE SEQUENCE</scope>
</reference>
<dbReference type="EMBL" id="FQ032827">
    <property type="protein sequence ID" value="CBL87553.1"/>
    <property type="molecule type" value="Genomic_DNA"/>
</dbReference>
<evidence type="ECO:0000313" key="4">
    <source>
        <dbReference type="EMBL" id="CBL87553.1"/>
    </source>
</evidence>
<evidence type="ECO:0000259" key="3">
    <source>
        <dbReference type="SMART" id="SM00331"/>
    </source>
</evidence>
<dbReference type="SMART" id="SM00331">
    <property type="entry name" value="PP2C_SIG"/>
    <property type="match status" value="1"/>
</dbReference>
<dbReference type="InterPro" id="IPR001932">
    <property type="entry name" value="PPM-type_phosphatase-like_dom"/>
</dbReference>
<keyword evidence="2" id="KW-1133">Transmembrane helix</keyword>
<keyword evidence="2" id="KW-0472">Membrane</keyword>
<dbReference type="SUPFAM" id="SSF81606">
    <property type="entry name" value="PP2C-like"/>
    <property type="match status" value="1"/>
</dbReference>
<feature type="transmembrane region" description="Helical" evidence="2">
    <location>
        <begin position="16"/>
        <end position="37"/>
    </location>
</feature>
<dbReference type="PANTHER" id="PTHR43156:SF9">
    <property type="entry name" value="HAMP DOMAIN-CONTAINING PROTEIN"/>
    <property type="match status" value="1"/>
</dbReference>
<dbReference type="AlphaFoldDB" id="F4MN40"/>
<feature type="domain" description="PPM-type phosphatase" evidence="3">
    <location>
        <begin position="266"/>
        <end position="498"/>
    </location>
</feature>
<accession>F4MN40</accession>
<organism evidence="4">
    <name type="scientific">uncultured Flavobacteriia bacterium</name>
    <dbReference type="NCBI Taxonomy" id="212695"/>
    <lineage>
        <taxon>Bacteria</taxon>
        <taxon>Pseudomonadati</taxon>
        <taxon>Bacteroidota</taxon>
        <taxon>Flavobacteriia</taxon>
        <taxon>environmental samples</taxon>
    </lineage>
</organism>
<reference evidence="4" key="1">
    <citation type="submission" date="2010-05" db="EMBL/GenBank/DDBJ databases">
        <authorList>
            <person name="Genoscope - CEA"/>
        </authorList>
    </citation>
    <scope>NUCLEOTIDE SEQUENCE</scope>
</reference>
<sequence length="498" mass="57484">MGNLLQQIFTNSSTRIMLVIYVCLIFVSSFFIINGYFHEVDLYEKLELQKLKAITASVSQQIDGDQLEKLLKNHPWQDDITSSIEDSNYYLIQNILANAKQVNELNSNIYTLSFDEDEEVFRYGVFSDSIYFRHKYELFPIVLKESYENGNVIEKYETENGEWISAFHPIKNSQGKTVSVLQADICFDEFSGITWDSYSKKAIVSIVIILILALFLIPYAKNILREDEKVTLELLLRKREIEVKNRDLTDSINYAQKIQSAFLPELRKIKSYLPNSFIFYKPKDIVSGDFYWFREINNTYYLACADCTGHGIPGAFMSLIGLSMLNEIVKSKNSFKKPNEILNELESRMNEALASRSDSNQTKDGMDIALCCFDLENKSISYAGALRPLVIINNNEIKEIKGDRFPIGGGNSYEKTPFSLHEFSINEGDCFFMYSDGFPDQFGGPNEKKYMNKRFKQFLEKNRKLAPEQLRSDVENELINWQGKNEQIDDILVMGILF</sequence>
<dbReference type="InterPro" id="IPR036457">
    <property type="entry name" value="PPM-type-like_dom_sf"/>
</dbReference>
<protein>
    <submittedName>
        <fullName evidence="4">Protein containing SpoIIE-domain</fullName>
    </submittedName>
</protein>
<gene>
    <name evidence="4" type="ORF">S18_906_0011</name>
</gene>
<dbReference type="InterPro" id="IPR052016">
    <property type="entry name" value="Bact_Sigma-Reg"/>
</dbReference>
<dbReference type="Gene3D" id="3.60.40.10">
    <property type="entry name" value="PPM-type phosphatase domain"/>
    <property type="match status" value="1"/>
</dbReference>
<keyword evidence="2" id="KW-0812">Transmembrane</keyword>
<name>F4MN40_9BACT</name>
<evidence type="ECO:0000256" key="1">
    <source>
        <dbReference type="ARBA" id="ARBA00022801"/>
    </source>
</evidence>
<feature type="transmembrane region" description="Helical" evidence="2">
    <location>
        <begin position="202"/>
        <end position="220"/>
    </location>
</feature>
<dbReference type="GO" id="GO:0016791">
    <property type="term" value="F:phosphatase activity"/>
    <property type="evidence" value="ECO:0007669"/>
    <property type="project" value="TreeGrafter"/>
</dbReference>
<proteinExistence type="predicted"/>